<organism evidence="1 2">
    <name type="scientific">Scopulibacillus cellulosilyticus</name>
    <dbReference type="NCBI Taxonomy" id="2665665"/>
    <lineage>
        <taxon>Bacteria</taxon>
        <taxon>Bacillati</taxon>
        <taxon>Bacillota</taxon>
        <taxon>Bacilli</taxon>
        <taxon>Bacillales</taxon>
        <taxon>Sporolactobacillaceae</taxon>
        <taxon>Scopulibacillus</taxon>
    </lineage>
</organism>
<keyword evidence="2" id="KW-1185">Reference proteome</keyword>
<evidence type="ECO:0000313" key="2">
    <source>
        <dbReference type="Proteomes" id="UP001596505"/>
    </source>
</evidence>
<evidence type="ECO:0008006" key="3">
    <source>
        <dbReference type="Google" id="ProtNLM"/>
    </source>
</evidence>
<name>A0ABW2PWI8_9BACL</name>
<protein>
    <recommendedName>
        <fullName evidence="3">Phage protein</fullName>
    </recommendedName>
</protein>
<proteinExistence type="predicted"/>
<reference evidence="2" key="1">
    <citation type="journal article" date="2019" name="Int. J. Syst. Evol. Microbiol.">
        <title>The Global Catalogue of Microorganisms (GCM) 10K type strain sequencing project: providing services to taxonomists for standard genome sequencing and annotation.</title>
        <authorList>
            <consortium name="The Broad Institute Genomics Platform"/>
            <consortium name="The Broad Institute Genome Sequencing Center for Infectious Disease"/>
            <person name="Wu L."/>
            <person name="Ma J."/>
        </authorList>
    </citation>
    <scope>NUCLEOTIDE SEQUENCE [LARGE SCALE GENOMIC DNA]</scope>
    <source>
        <strain evidence="2">CGMCC 1.16305</strain>
    </source>
</reference>
<evidence type="ECO:0000313" key="1">
    <source>
        <dbReference type="EMBL" id="MFC7391763.1"/>
    </source>
</evidence>
<sequence>MRINYKVNESLITAEEKVNHEDIEFIIKIKNDEALKKLHDVREFFESDKIYTDVLFYTHGNHTYQVIVRQDSYVAFILGLFKFQLIEQVEWK</sequence>
<dbReference type="Proteomes" id="UP001596505">
    <property type="component" value="Unassembled WGS sequence"/>
</dbReference>
<dbReference type="EMBL" id="JBHTCO010000002">
    <property type="protein sequence ID" value="MFC7391763.1"/>
    <property type="molecule type" value="Genomic_DNA"/>
</dbReference>
<dbReference type="RefSeq" id="WP_380963084.1">
    <property type="nucleotide sequence ID" value="NZ_JBHTCO010000002.1"/>
</dbReference>
<accession>A0ABW2PWI8</accession>
<gene>
    <name evidence="1" type="ORF">ACFQRG_01990</name>
</gene>
<comment type="caution">
    <text evidence="1">The sequence shown here is derived from an EMBL/GenBank/DDBJ whole genome shotgun (WGS) entry which is preliminary data.</text>
</comment>